<keyword evidence="2" id="KW-1185">Reference proteome</keyword>
<reference evidence="1" key="1">
    <citation type="submission" date="2009-07" db="EMBL/GenBank/DDBJ databases">
        <authorList>
            <person name="Weinstock G."/>
            <person name="Sodergren E."/>
            <person name="Clifton S."/>
            <person name="Fulton L."/>
            <person name="Fulton B."/>
            <person name="Courtney L."/>
            <person name="Fronick C."/>
            <person name="Harrison M."/>
            <person name="Strong C."/>
            <person name="Farmer C."/>
            <person name="Delahaunty K."/>
            <person name="Markovic C."/>
            <person name="Hall O."/>
            <person name="Minx P."/>
            <person name="Tomlinson C."/>
            <person name="Mitreva M."/>
            <person name="Nelson J."/>
            <person name="Hou S."/>
            <person name="Wollam A."/>
            <person name="Pepin K.H."/>
            <person name="Johnson M."/>
            <person name="Bhonagiri V."/>
            <person name="Nash W.E."/>
            <person name="Warren W."/>
            <person name="Chinwalla A."/>
            <person name="Mardis E.R."/>
            <person name="Wilson R.K."/>
        </authorList>
    </citation>
    <scope>NUCLEOTIDE SEQUENCE [LARGE SCALE GENOMIC DNA]</scope>
    <source>
        <strain evidence="1">DSM 14469</strain>
    </source>
</reference>
<comment type="caution">
    <text evidence="1">The sequence shown here is derived from an EMBL/GenBank/DDBJ whole genome shotgun (WGS) entry which is preliminary data.</text>
</comment>
<proteinExistence type="predicted"/>
<dbReference type="EMBL" id="ACCL02000002">
    <property type="protein sequence ID" value="EET62643.1"/>
    <property type="molecule type" value="Genomic_DNA"/>
</dbReference>
<name>C6LAN6_9FIRM</name>
<accession>C6LAN6</accession>
<protein>
    <submittedName>
        <fullName evidence="1">Uncharacterized protein</fullName>
    </submittedName>
</protein>
<dbReference type="Proteomes" id="UP000005561">
    <property type="component" value="Unassembled WGS sequence"/>
</dbReference>
<dbReference type="AlphaFoldDB" id="C6LAN6"/>
<gene>
    <name evidence="1" type="ORF">BRYFOR_05678</name>
</gene>
<evidence type="ECO:0000313" key="1">
    <source>
        <dbReference type="EMBL" id="EET62643.1"/>
    </source>
</evidence>
<evidence type="ECO:0000313" key="2">
    <source>
        <dbReference type="Proteomes" id="UP000005561"/>
    </source>
</evidence>
<sequence>MRSARRKIIRKEQAWAAARLYTRKQQVQMSAAAHFVSWHSRGLP</sequence>
<organism evidence="1 2">
    <name type="scientific">Marvinbryantia formatexigens DSM 14469</name>
    <dbReference type="NCBI Taxonomy" id="478749"/>
    <lineage>
        <taxon>Bacteria</taxon>
        <taxon>Bacillati</taxon>
        <taxon>Bacillota</taxon>
        <taxon>Clostridia</taxon>
        <taxon>Lachnospirales</taxon>
        <taxon>Lachnospiraceae</taxon>
        <taxon>Marvinbryantia</taxon>
    </lineage>
</organism>